<dbReference type="InterPro" id="IPR035948">
    <property type="entry name" value="YwqG-like_sf"/>
</dbReference>
<dbReference type="InterPro" id="IPR015315">
    <property type="entry name" value="DUF1963"/>
</dbReference>
<dbReference type="Proteomes" id="UP000320239">
    <property type="component" value="Unassembled WGS sequence"/>
</dbReference>
<organism evidence="1 2">
    <name type="scientific">Actinoplanes teichomyceticus</name>
    <dbReference type="NCBI Taxonomy" id="1867"/>
    <lineage>
        <taxon>Bacteria</taxon>
        <taxon>Bacillati</taxon>
        <taxon>Actinomycetota</taxon>
        <taxon>Actinomycetes</taxon>
        <taxon>Micromonosporales</taxon>
        <taxon>Micromonosporaceae</taxon>
        <taxon>Actinoplanes</taxon>
    </lineage>
</organism>
<dbReference type="AlphaFoldDB" id="A0A561WJJ7"/>
<comment type="caution">
    <text evidence="1">The sequence shown here is derived from an EMBL/GenBank/DDBJ whole genome shotgun (WGS) entry which is preliminary data.</text>
</comment>
<accession>A0A561WJJ7</accession>
<dbReference type="RefSeq" id="WP_164465882.1">
    <property type="nucleotide sequence ID" value="NZ_BOMX01000048.1"/>
</dbReference>
<reference evidence="1 2" key="1">
    <citation type="submission" date="2019-06" db="EMBL/GenBank/DDBJ databases">
        <title>Sequencing the genomes of 1000 actinobacteria strains.</title>
        <authorList>
            <person name="Klenk H.-P."/>
        </authorList>
    </citation>
    <scope>NUCLEOTIDE SEQUENCE [LARGE SCALE GENOMIC DNA]</scope>
    <source>
        <strain evidence="1 2">DSM 43866</strain>
    </source>
</reference>
<dbReference type="EMBL" id="VIWY01000002">
    <property type="protein sequence ID" value="TWG24056.1"/>
    <property type="molecule type" value="Genomic_DNA"/>
</dbReference>
<proteinExistence type="predicted"/>
<evidence type="ECO:0000313" key="2">
    <source>
        <dbReference type="Proteomes" id="UP000320239"/>
    </source>
</evidence>
<dbReference type="PANTHER" id="PTHR36436:SF6">
    <property type="entry name" value="SLL5081 PROTEIN"/>
    <property type="match status" value="1"/>
</dbReference>
<dbReference type="Pfam" id="PF09234">
    <property type="entry name" value="DUF1963"/>
    <property type="match status" value="1"/>
</dbReference>
<dbReference type="SUPFAM" id="SSF103032">
    <property type="entry name" value="Hypothetical protein YwqG"/>
    <property type="match status" value="1"/>
</dbReference>
<protein>
    <submittedName>
        <fullName evidence="1">Uncharacterized protein YwqG</fullName>
    </submittedName>
</protein>
<evidence type="ECO:0000313" key="1">
    <source>
        <dbReference type="EMBL" id="TWG24056.1"/>
    </source>
</evidence>
<sequence>MEITDDVLAEAAPRLRAALTAAALPSLRLTTAGECAGDTAGTRLGGLPLLVAGTAWPCSPSGRAQCFLGQLNSDDVNARFGAARLPAGTVLSFFYDWVEQRWGFDPADAGHWRVLATPVDGAVAVSGTADSFTAHAVTATVVRTVPDLGEPPVEPVRAVSGEATRHHLPRHHGWARGWNPVDAFYRATGAAAGVPVHRVFGWPDVLQGPMELECQLAANGVRHGNPAGPERARVAELRPGAADWVLLWQIDTDDALEWRWADAGRLYYWIRRRDLAAGAFERCWVVLQCP</sequence>
<dbReference type="PANTHER" id="PTHR36436">
    <property type="entry name" value="SLL5081 PROTEIN"/>
    <property type="match status" value="1"/>
</dbReference>
<dbReference type="Gene3D" id="2.30.320.10">
    <property type="entry name" value="YwqG-like"/>
    <property type="match status" value="1"/>
</dbReference>
<gene>
    <name evidence="1" type="ORF">FHX34_102609</name>
</gene>
<keyword evidence="2" id="KW-1185">Reference proteome</keyword>
<name>A0A561WJJ7_ACTTI</name>